<reference evidence="1" key="2">
    <citation type="submission" date="2021-12" db="EMBL/GenBank/DDBJ databases">
        <title>Resequencing data analysis of finger millet.</title>
        <authorList>
            <person name="Hatakeyama M."/>
            <person name="Aluri S."/>
            <person name="Balachadran M.T."/>
            <person name="Sivarajan S.R."/>
            <person name="Poveda L."/>
            <person name="Shimizu-Inatsugi R."/>
            <person name="Schlapbach R."/>
            <person name="Sreeman S.M."/>
            <person name="Shimizu K.K."/>
        </authorList>
    </citation>
    <scope>NUCLEOTIDE SEQUENCE</scope>
</reference>
<accession>A0AAV5DC29</accession>
<dbReference type="InterPro" id="IPR036259">
    <property type="entry name" value="MFS_trans_sf"/>
</dbReference>
<dbReference type="EMBL" id="BQKI01000015">
    <property type="protein sequence ID" value="GJN07981.1"/>
    <property type="molecule type" value="Genomic_DNA"/>
</dbReference>
<evidence type="ECO:0000313" key="1">
    <source>
        <dbReference type="EMBL" id="GJN07981.1"/>
    </source>
</evidence>
<dbReference type="Proteomes" id="UP001054889">
    <property type="component" value="Unassembled WGS sequence"/>
</dbReference>
<comment type="caution">
    <text evidence="1">The sequence shown here is derived from an EMBL/GenBank/DDBJ whole genome shotgun (WGS) entry which is preliminary data.</text>
</comment>
<sequence length="55" mass="6424">MKQMWPLQQMFRLGMVLDILVPLHGAFIADSYLGKYWTTQIFSTIFVTVIAKFNL</sequence>
<organism evidence="1 2">
    <name type="scientific">Eleusine coracana subsp. coracana</name>
    <dbReference type="NCBI Taxonomy" id="191504"/>
    <lineage>
        <taxon>Eukaryota</taxon>
        <taxon>Viridiplantae</taxon>
        <taxon>Streptophyta</taxon>
        <taxon>Embryophyta</taxon>
        <taxon>Tracheophyta</taxon>
        <taxon>Spermatophyta</taxon>
        <taxon>Magnoliopsida</taxon>
        <taxon>Liliopsida</taxon>
        <taxon>Poales</taxon>
        <taxon>Poaceae</taxon>
        <taxon>PACMAD clade</taxon>
        <taxon>Chloridoideae</taxon>
        <taxon>Cynodonteae</taxon>
        <taxon>Eleusininae</taxon>
        <taxon>Eleusine</taxon>
    </lineage>
</organism>
<reference evidence="1" key="1">
    <citation type="journal article" date="2018" name="DNA Res.">
        <title>Multiple hybrid de novo genome assembly of finger millet, an orphan allotetraploid crop.</title>
        <authorList>
            <person name="Hatakeyama M."/>
            <person name="Aluri S."/>
            <person name="Balachadran M.T."/>
            <person name="Sivarajan S.R."/>
            <person name="Patrignani A."/>
            <person name="Gruter S."/>
            <person name="Poveda L."/>
            <person name="Shimizu-Inatsugi R."/>
            <person name="Baeten J."/>
            <person name="Francoijs K.J."/>
            <person name="Nataraja K.N."/>
            <person name="Reddy Y.A.N."/>
            <person name="Phadnis S."/>
            <person name="Ravikumar R.L."/>
            <person name="Schlapbach R."/>
            <person name="Sreeman S.M."/>
            <person name="Shimizu K.K."/>
        </authorList>
    </citation>
    <scope>NUCLEOTIDE SEQUENCE</scope>
</reference>
<keyword evidence="2" id="KW-1185">Reference proteome</keyword>
<proteinExistence type="predicted"/>
<dbReference type="AlphaFoldDB" id="A0AAV5DC29"/>
<dbReference type="Gene3D" id="1.20.1250.20">
    <property type="entry name" value="MFS general substrate transporter like domains"/>
    <property type="match status" value="1"/>
</dbReference>
<protein>
    <submittedName>
        <fullName evidence="1">Uncharacterized protein</fullName>
    </submittedName>
</protein>
<evidence type="ECO:0000313" key="2">
    <source>
        <dbReference type="Proteomes" id="UP001054889"/>
    </source>
</evidence>
<gene>
    <name evidence="1" type="primary">ga25862</name>
    <name evidence="1" type="ORF">PR202_ga25862</name>
</gene>
<name>A0AAV5DC29_ELECO</name>